<name>A0A8S0QB77_OLEEU</name>
<sequence length="129" mass="14194">MKNSAYITRPLAGPSLFPQSVRSVNQKNQPGHSSSTAASVNGSLPIGKHCAIAEDRNLINRSSESGDEDDKYSAKLSNVDIYESSCYDTILLKEDLKNTNWLHSIEGKSNQERIFDNGLEPLPEPFSPL</sequence>
<dbReference type="AlphaFoldDB" id="A0A8S0QB77"/>
<dbReference type="OrthoDB" id="1927217at2759"/>
<protein>
    <submittedName>
        <fullName evidence="2">Uncharacterized protein</fullName>
    </submittedName>
</protein>
<accession>A0A8S0QB77</accession>
<gene>
    <name evidence="2" type="ORF">OLEA9_A078268</name>
</gene>
<evidence type="ECO:0000313" key="2">
    <source>
        <dbReference type="EMBL" id="CAA2962727.1"/>
    </source>
</evidence>
<evidence type="ECO:0000256" key="1">
    <source>
        <dbReference type="SAM" id="MobiDB-lite"/>
    </source>
</evidence>
<dbReference type="EMBL" id="CACTIH010001413">
    <property type="protein sequence ID" value="CAA2962727.1"/>
    <property type="molecule type" value="Genomic_DNA"/>
</dbReference>
<dbReference type="Gramene" id="OE9A078268T1">
    <property type="protein sequence ID" value="OE9A078268C1"/>
    <property type="gene ID" value="OE9A078268"/>
</dbReference>
<feature type="region of interest" description="Disordered" evidence="1">
    <location>
        <begin position="22"/>
        <end position="43"/>
    </location>
</feature>
<keyword evidence="3" id="KW-1185">Reference proteome</keyword>
<comment type="caution">
    <text evidence="2">The sequence shown here is derived from an EMBL/GenBank/DDBJ whole genome shotgun (WGS) entry which is preliminary data.</text>
</comment>
<organism evidence="2 3">
    <name type="scientific">Olea europaea subsp. europaea</name>
    <dbReference type="NCBI Taxonomy" id="158383"/>
    <lineage>
        <taxon>Eukaryota</taxon>
        <taxon>Viridiplantae</taxon>
        <taxon>Streptophyta</taxon>
        <taxon>Embryophyta</taxon>
        <taxon>Tracheophyta</taxon>
        <taxon>Spermatophyta</taxon>
        <taxon>Magnoliopsida</taxon>
        <taxon>eudicotyledons</taxon>
        <taxon>Gunneridae</taxon>
        <taxon>Pentapetalae</taxon>
        <taxon>asterids</taxon>
        <taxon>lamiids</taxon>
        <taxon>Lamiales</taxon>
        <taxon>Oleaceae</taxon>
        <taxon>Oleeae</taxon>
        <taxon>Olea</taxon>
    </lineage>
</organism>
<feature type="compositionally biased region" description="Polar residues" evidence="1">
    <location>
        <begin position="22"/>
        <end position="42"/>
    </location>
</feature>
<proteinExistence type="predicted"/>
<evidence type="ECO:0000313" key="3">
    <source>
        <dbReference type="Proteomes" id="UP000594638"/>
    </source>
</evidence>
<dbReference type="Proteomes" id="UP000594638">
    <property type="component" value="Unassembled WGS sequence"/>
</dbReference>
<reference evidence="2 3" key="1">
    <citation type="submission" date="2019-12" db="EMBL/GenBank/DDBJ databases">
        <authorList>
            <person name="Alioto T."/>
            <person name="Alioto T."/>
            <person name="Gomez Garrido J."/>
        </authorList>
    </citation>
    <scope>NUCLEOTIDE SEQUENCE [LARGE SCALE GENOMIC DNA]</scope>
</reference>